<evidence type="ECO:0000313" key="1">
    <source>
        <dbReference type="EMBL" id="KAI3798307.1"/>
    </source>
</evidence>
<protein>
    <submittedName>
        <fullName evidence="1">Uncharacterized protein</fullName>
    </submittedName>
</protein>
<name>A0ACB9HR56_9ASTR</name>
<evidence type="ECO:0000313" key="2">
    <source>
        <dbReference type="Proteomes" id="UP001056120"/>
    </source>
</evidence>
<accession>A0ACB9HR56</accession>
<organism evidence="1 2">
    <name type="scientific">Smallanthus sonchifolius</name>
    <dbReference type="NCBI Taxonomy" id="185202"/>
    <lineage>
        <taxon>Eukaryota</taxon>
        <taxon>Viridiplantae</taxon>
        <taxon>Streptophyta</taxon>
        <taxon>Embryophyta</taxon>
        <taxon>Tracheophyta</taxon>
        <taxon>Spermatophyta</taxon>
        <taxon>Magnoliopsida</taxon>
        <taxon>eudicotyledons</taxon>
        <taxon>Gunneridae</taxon>
        <taxon>Pentapetalae</taxon>
        <taxon>asterids</taxon>
        <taxon>campanulids</taxon>
        <taxon>Asterales</taxon>
        <taxon>Asteraceae</taxon>
        <taxon>Asteroideae</taxon>
        <taxon>Heliantheae alliance</taxon>
        <taxon>Millerieae</taxon>
        <taxon>Smallanthus</taxon>
    </lineage>
</organism>
<proteinExistence type="predicted"/>
<gene>
    <name evidence="1" type="ORF">L1987_33578</name>
</gene>
<dbReference type="Proteomes" id="UP001056120">
    <property type="component" value="Linkage Group LG11"/>
</dbReference>
<keyword evidence="2" id="KW-1185">Reference proteome</keyword>
<dbReference type="EMBL" id="CM042028">
    <property type="protein sequence ID" value="KAI3798307.1"/>
    <property type="molecule type" value="Genomic_DNA"/>
</dbReference>
<reference evidence="2" key="1">
    <citation type="journal article" date="2022" name="Mol. Ecol. Resour.">
        <title>The genomes of chicory, endive, great burdock and yacon provide insights into Asteraceae palaeo-polyploidization history and plant inulin production.</title>
        <authorList>
            <person name="Fan W."/>
            <person name="Wang S."/>
            <person name="Wang H."/>
            <person name="Wang A."/>
            <person name="Jiang F."/>
            <person name="Liu H."/>
            <person name="Zhao H."/>
            <person name="Xu D."/>
            <person name="Zhang Y."/>
        </authorList>
    </citation>
    <scope>NUCLEOTIDE SEQUENCE [LARGE SCALE GENOMIC DNA]</scope>
    <source>
        <strain evidence="2">cv. Yunnan</strain>
    </source>
</reference>
<reference evidence="1 2" key="2">
    <citation type="journal article" date="2022" name="Mol. Ecol. Resour.">
        <title>The genomes of chicory, endive, great burdock and yacon provide insights into Asteraceae paleo-polyploidization history and plant inulin production.</title>
        <authorList>
            <person name="Fan W."/>
            <person name="Wang S."/>
            <person name="Wang H."/>
            <person name="Wang A."/>
            <person name="Jiang F."/>
            <person name="Liu H."/>
            <person name="Zhao H."/>
            <person name="Xu D."/>
            <person name="Zhang Y."/>
        </authorList>
    </citation>
    <scope>NUCLEOTIDE SEQUENCE [LARGE SCALE GENOMIC DNA]</scope>
    <source>
        <strain evidence="2">cv. Yunnan</strain>
        <tissue evidence="1">Leaves</tissue>
    </source>
</reference>
<sequence>MEVRWTIANLKAILAKKEGDQESVQHKVSGSPGGKLSSRSPPNLQQVDSYDEPKNHRKLRADVGNVDCRSNKNDPVSNGEGTKKKITSSDEVLKGLVEWHVFRYGM</sequence>
<comment type="caution">
    <text evidence="1">The sequence shown here is derived from an EMBL/GenBank/DDBJ whole genome shotgun (WGS) entry which is preliminary data.</text>
</comment>